<dbReference type="eggNOG" id="ENOG502SCIW">
    <property type="taxonomic scope" value="Eukaryota"/>
</dbReference>
<reference evidence="1 2" key="1">
    <citation type="submission" date="2013-03" db="EMBL/GenBank/DDBJ databases">
        <title>The Genome Sequence of Phialophora europaea CBS 101466.</title>
        <authorList>
            <consortium name="The Broad Institute Genomics Platform"/>
            <person name="Cuomo C."/>
            <person name="de Hoog S."/>
            <person name="Gorbushina A."/>
            <person name="Walker B."/>
            <person name="Young S.K."/>
            <person name="Zeng Q."/>
            <person name="Gargeya S."/>
            <person name="Fitzgerald M."/>
            <person name="Haas B."/>
            <person name="Abouelleil A."/>
            <person name="Allen A.W."/>
            <person name="Alvarado L."/>
            <person name="Arachchi H.M."/>
            <person name="Berlin A.M."/>
            <person name="Chapman S.B."/>
            <person name="Gainer-Dewar J."/>
            <person name="Goldberg J."/>
            <person name="Griggs A."/>
            <person name="Gujja S."/>
            <person name="Hansen M."/>
            <person name="Howarth C."/>
            <person name="Imamovic A."/>
            <person name="Ireland A."/>
            <person name="Larimer J."/>
            <person name="McCowan C."/>
            <person name="Murphy C."/>
            <person name="Pearson M."/>
            <person name="Poon T.W."/>
            <person name="Priest M."/>
            <person name="Roberts A."/>
            <person name="Saif S."/>
            <person name="Shea T."/>
            <person name="Sisk P."/>
            <person name="Sykes S."/>
            <person name="Wortman J."/>
            <person name="Nusbaum C."/>
            <person name="Birren B."/>
        </authorList>
    </citation>
    <scope>NUCLEOTIDE SEQUENCE [LARGE SCALE GENOMIC DNA]</scope>
    <source>
        <strain evidence="1 2">CBS 101466</strain>
    </source>
</reference>
<dbReference type="GeneID" id="19978188"/>
<dbReference type="PANTHER" id="PTHR43431">
    <property type="entry name" value="OXIDOREDUCTASE, SHORT CHAIN DEHYDROGENASE/REDUCTASE FAMILY (AFU_ORTHOLOGUE AFUA_5G14000)"/>
    <property type="match status" value="1"/>
</dbReference>
<evidence type="ECO:0000313" key="1">
    <source>
        <dbReference type="EMBL" id="ETN43984.1"/>
    </source>
</evidence>
<dbReference type="InParanoid" id="W2S7U4"/>
<dbReference type="Pfam" id="PF00106">
    <property type="entry name" value="adh_short"/>
    <property type="match status" value="1"/>
</dbReference>
<dbReference type="HOGENOM" id="CLU_010194_17_1_1"/>
<dbReference type="RefSeq" id="XP_008713740.1">
    <property type="nucleotide sequence ID" value="XM_008715518.1"/>
</dbReference>
<dbReference type="InterPro" id="IPR002347">
    <property type="entry name" value="SDR_fam"/>
</dbReference>
<protein>
    <submittedName>
        <fullName evidence="1">Uncharacterized protein</fullName>
    </submittedName>
</protein>
<dbReference type="EMBL" id="KB822716">
    <property type="protein sequence ID" value="ETN43984.1"/>
    <property type="molecule type" value="Genomic_DNA"/>
</dbReference>
<dbReference type="AlphaFoldDB" id="W2S7U4"/>
<dbReference type="STRING" id="1220924.W2S7U4"/>
<keyword evidence="2" id="KW-1185">Reference proteome</keyword>
<evidence type="ECO:0000313" key="2">
    <source>
        <dbReference type="Proteomes" id="UP000030752"/>
    </source>
</evidence>
<dbReference type="Gene3D" id="3.40.50.720">
    <property type="entry name" value="NAD(P)-binding Rossmann-like Domain"/>
    <property type="match status" value="1"/>
</dbReference>
<dbReference type="InterPro" id="IPR036291">
    <property type="entry name" value="NAD(P)-bd_dom_sf"/>
</dbReference>
<dbReference type="SUPFAM" id="SSF51735">
    <property type="entry name" value="NAD(P)-binding Rossmann-fold domains"/>
    <property type="match status" value="1"/>
</dbReference>
<dbReference type="Proteomes" id="UP000030752">
    <property type="component" value="Unassembled WGS sequence"/>
</dbReference>
<dbReference type="OrthoDB" id="5336600at2759"/>
<dbReference type="PANTHER" id="PTHR43431:SF1">
    <property type="entry name" value="OS08G0476300 PROTEIN"/>
    <property type="match status" value="1"/>
</dbReference>
<proteinExistence type="predicted"/>
<gene>
    <name evidence="1" type="ORF">HMPREF1541_10849</name>
</gene>
<sequence length="241" mass="25698">MSNNKLLVLIGSGPGIGVATASLFASNGFNVALLSRSASRLESDAATIRSAAATPDIKIESLPCDASDAASLNSALEKVHATLGSPEVVIYNAARVGPSEFGQFTPEEMVQDYKLNSVGIYVAAMWALPYLAQIAEEGGKPGFFLSGSGIGWRPLPPFFSLCMQKAAQINFLQSFEYLAGPKGVHVARLDINGIVSPDDPETSPKVCAQQHWALYQQQKGQWDSVKQVGDMEAFAKKMGFP</sequence>
<accession>W2S7U4</accession>
<name>W2S7U4_CYPE1</name>
<organism evidence="1 2">
    <name type="scientific">Cyphellophora europaea (strain CBS 101466)</name>
    <name type="common">Phialophora europaea</name>
    <dbReference type="NCBI Taxonomy" id="1220924"/>
    <lineage>
        <taxon>Eukaryota</taxon>
        <taxon>Fungi</taxon>
        <taxon>Dikarya</taxon>
        <taxon>Ascomycota</taxon>
        <taxon>Pezizomycotina</taxon>
        <taxon>Eurotiomycetes</taxon>
        <taxon>Chaetothyriomycetidae</taxon>
        <taxon>Chaetothyriales</taxon>
        <taxon>Cyphellophoraceae</taxon>
        <taxon>Cyphellophora</taxon>
    </lineage>
</organism>
<dbReference type="VEuPathDB" id="FungiDB:HMPREF1541_10849"/>